<keyword evidence="7" id="KW-1185">Reference proteome</keyword>
<evidence type="ECO:0000313" key="7">
    <source>
        <dbReference type="Proteomes" id="UP001154078"/>
    </source>
</evidence>
<dbReference type="Pfam" id="PF00560">
    <property type="entry name" value="LRR_1"/>
    <property type="match status" value="2"/>
</dbReference>
<dbReference type="EMBL" id="OV121132">
    <property type="protein sequence ID" value="CAH0546122.1"/>
    <property type="molecule type" value="Genomic_DNA"/>
</dbReference>
<dbReference type="PANTHER" id="PTHR24373">
    <property type="entry name" value="SLIT RELATED LEUCINE-RICH REPEAT NEURONAL PROTEIN"/>
    <property type="match status" value="1"/>
</dbReference>
<accession>A0A9P0FBI9</accession>
<sequence length="514" mass="57858">MLRLKNQLPWTAVLSLLLCIGDLEALTFQRATSDPTKCSYGERGSLTATCVNANPSYFKATQYRFDQLDETLRCLNCTLTTLESGTFDLSGNQIKFLDLRNSSVQSVKPKAFVGLIFMEHLSLGNNEISNIFPGSFSGVKKIKTLDLDNNKINSLSDGGFTELINLEKLQLQNNQIAFMPTKAFTGLNNLVELNLQNNRISNVSAFSANLTNLKVLNLRENLITSLMGQEFYNLTSLRLLDLAWNKITIPSISINPEPSGNSLVNLDLSHNQINKLNPDIFGTLQNLENLDLSFNNIAEVPQKTLQSLHNLRNLNISSNKLTVFQTGLYSGLPQLRVLNFSHNALEDVEITGVFTLHSLHALDLSYNNLNDLDYIALISRLPRLNYLQLQNNVLPCDLEKEMEIFFSEDNFKYVLYGDNPGDVKCVNVEVKKRTFKEVADSLVREASNGGSRTAEIWIFVLISIMMILIGTLFFMEYRTFQALRYKSGDGRSMSRVNLVVTDSENIPDNDFLKE</sequence>
<dbReference type="AlphaFoldDB" id="A0A9P0FBI9"/>
<dbReference type="SMART" id="SM00369">
    <property type="entry name" value="LRR_TYP"/>
    <property type="match status" value="10"/>
</dbReference>
<dbReference type="PRINTS" id="PR00019">
    <property type="entry name" value="LEURICHRPT"/>
</dbReference>
<feature type="signal peptide" evidence="5">
    <location>
        <begin position="1"/>
        <end position="25"/>
    </location>
</feature>
<dbReference type="GO" id="GO:0005615">
    <property type="term" value="C:extracellular space"/>
    <property type="evidence" value="ECO:0007669"/>
    <property type="project" value="TreeGrafter"/>
</dbReference>
<dbReference type="OrthoDB" id="676979at2759"/>
<dbReference type="InterPro" id="IPR050328">
    <property type="entry name" value="Dev_Immune_Receptor"/>
</dbReference>
<organism evidence="6 7">
    <name type="scientific">Brassicogethes aeneus</name>
    <name type="common">Rape pollen beetle</name>
    <name type="synonym">Meligethes aeneus</name>
    <dbReference type="NCBI Taxonomy" id="1431903"/>
    <lineage>
        <taxon>Eukaryota</taxon>
        <taxon>Metazoa</taxon>
        <taxon>Ecdysozoa</taxon>
        <taxon>Arthropoda</taxon>
        <taxon>Hexapoda</taxon>
        <taxon>Insecta</taxon>
        <taxon>Pterygota</taxon>
        <taxon>Neoptera</taxon>
        <taxon>Endopterygota</taxon>
        <taxon>Coleoptera</taxon>
        <taxon>Polyphaga</taxon>
        <taxon>Cucujiformia</taxon>
        <taxon>Nitidulidae</taxon>
        <taxon>Meligethinae</taxon>
        <taxon>Brassicogethes</taxon>
    </lineage>
</organism>
<dbReference type="InterPro" id="IPR003591">
    <property type="entry name" value="Leu-rich_rpt_typical-subtyp"/>
</dbReference>
<evidence type="ECO:0000256" key="4">
    <source>
        <dbReference type="SAM" id="Phobius"/>
    </source>
</evidence>
<name>A0A9P0FBI9_BRAAE</name>
<dbReference type="Gene3D" id="3.80.10.10">
    <property type="entry name" value="Ribonuclease Inhibitor"/>
    <property type="match status" value="2"/>
</dbReference>
<keyword evidence="3" id="KW-0677">Repeat</keyword>
<keyword evidence="4" id="KW-1133">Transmembrane helix</keyword>
<dbReference type="InterPro" id="IPR001611">
    <property type="entry name" value="Leu-rich_rpt"/>
</dbReference>
<dbReference type="SUPFAM" id="SSF52058">
    <property type="entry name" value="L domain-like"/>
    <property type="match status" value="1"/>
</dbReference>
<evidence type="ECO:0000256" key="1">
    <source>
        <dbReference type="ARBA" id="ARBA00022614"/>
    </source>
</evidence>
<dbReference type="Proteomes" id="UP001154078">
    <property type="component" value="Chromosome 1"/>
</dbReference>
<evidence type="ECO:0000256" key="5">
    <source>
        <dbReference type="SAM" id="SignalP"/>
    </source>
</evidence>
<feature type="chain" id="PRO_5040346184" evidence="5">
    <location>
        <begin position="26"/>
        <end position="514"/>
    </location>
</feature>
<dbReference type="FunFam" id="3.80.10.10:FF:001164">
    <property type="entry name" value="GH01279p"/>
    <property type="match status" value="1"/>
</dbReference>
<dbReference type="PANTHER" id="PTHR24373:SF398">
    <property type="entry name" value="LEUCINE-RICH REPEAT-CONTAINING G-PROTEIN COUPLED RECEPTOR 6"/>
    <property type="match status" value="1"/>
</dbReference>
<gene>
    <name evidence="6" type="ORF">MELIAE_LOCUS361</name>
</gene>
<dbReference type="InterPro" id="IPR032675">
    <property type="entry name" value="LRR_dom_sf"/>
</dbReference>
<evidence type="ECO:0000256" key="3">
    <source>
        <dbReference type="ARBA" id="ARBA00022737"/>
    </source>
</evidence>
<keyword evidence="1" id="KW-0433">Leucine-rich repeat</keyword>
<reference evidence="6" key="1">
    <citation type="submission" date="2021-12" db="EMBL/GenBank/DDBJ databases">
        <authorList>
            <person name="King R."/>
        </authorList>
    </citation>
    <scope>NUCLEOTIDE SEQUENCE</scope>
</reference>
<dbReference type="Pfam" id="PF13855">
    <property type="entry name" value="LRR_8"/>
    <property type="match status" value="2"/>
</dbReference>
<keyword evidence="4" id="KW-0812">Transmembrane</keyword>
<dbReference type="PROSITE" id="PS51450">
    <property type="entry name" value="LRR"/>
    <property type="match status" value="6"/>
</dbReference>
<dbReference type="GO" id="GO:0031012">
    <property type="term" value="C:extracellular matrix"/>
    <property type="evidence" value="ECO:0007669"/>
    <property type="project" value="TreeGrafter"/>
</dbReference>
<keyword evidence="4" id="KW-0472">Membrane</keyword>
<keyword evidence="2 5" id="KW-0732">Signal</keyword>
<evidence type="ECO:0000256" key="2">
    <source>
        <dbReference type="ARBA" id="ARBA00022729"/>
    </source>
</evidence>
<evidence type="ECO:0000313" key="6">
    <source>
        <dbReference type="EMBL" id="CAH0546122.1"/>
    </source>
</evidence>
<protein>
    <submittedName>
        <fullName evidence="6">Uncharacterized protein</fullName>
    </submittedName>
</protein>
<feature type="transmembrane region" description="Helical" evidence="4">
    <location>
        <begin position="456"/>
        <end position="475"/>
    </location>
</feature>
<dbReference type="SMART" id="SM00365">
    <property type="entry name" value="LRR_SD22"/>
    <property type="match status" value="7"/>
</dbReference>
<proteinExistence type="predicted"/>